<evidence type="ECO:0000256" key="1">
    <source>
        <dbReference type="ARBA" id="ARBA00023015"/>
    </source>
</evidence>
<dbReference type="Gene3D" id="3.10.129.10">
    <property type="entry name" value="Hotdog Thioesterase"/>
    <property type="match status" value="1"/>
</dbReference>
<dbReference type="InterPro" id="IPR036388">
    <property type="entry name" value="WH-like_DNA-bd_sf"/>
</dbReference>
<evidence type="ECO:0000256" key="3">
    <source>
        <dbReference type="ARBA" id="ARBA00023125"/>
    </source>
</evidence>
<proteinExistence type="predicted"/>
<keyword evidence="4" id="KW-0804">Transcription</keyword>
<dbReference type="InterPro" id="IPR046342">
    <property type="entry name" value="CBS_dom_sf"/>
</dbReference>
<dbReference type="InterPro" id="IPR010766">
    <property type="entry name" value="DRTGG"/>
</dbReference>
<dbReference type="PANTHER" id="PTHR43080:SF2">
    <property type="entry name" value="CBS DOMAIN-CONTAINING PROTEIN"/>
    <property type="match status" value="1"/>
</dbReference>
<dbReference type="InterPro" id="IPR000524">
    <property type="entry name" value="Tscrpt_reg_HTH_GntR"/>
</dbReference>
<sequence>MKTKHEQILEFIERLPIGDKLSVRFIAKELSVSEGTAYRAIKEAENKGLVSTIKRVGTIRIEQKSGENIENLTFEEIVKIIDGEVHGGVAGLKKTLTKFNIGAMKEEAMLRYISEESLMIIGNREEAQRLSLEHGAAVLITGGFQPDETVISIANEKELPLISTSYDTFTVATMINRAMTDQLIKKEIVRIQHIYTPIEQTKYLHKEDTVYTYRMLNESSQHSRFPVVHSDNRLVGIVTAKDVVGSEDDVPIERVMTRNPAYAKKHMSVASIAHAMIWDGLEVMPVVIDDLTLIGIISRQDIMKAMQSIQKQPQSGDTIADQINQLINEDVENERYSFLVTPQTTDSIGAISFGVLSEVITETVYSFLAKNKKKNLVVEQMNLHYFNMIHLGSELTIKPVIFDENRRSARLDVHIYSDNTLAAKAVVVCQLIQKK</sequence>
<dbReference type="InterPro" id="IPR036390">
    <property type="entry name" value="WH_DNA-bd_sf"/>
</dbReference>
<evidence type="ECO:0000256" key="4">
    <source>
        <dbReference type="ARBA" id="ARBA00023163"/>
    </source>
</evidence>
<accession>A0ABP3HE28</accession>
<dbReference type="Pfam" id="PF00392">
    <property type="entry name" value="GntR"/>
    <property type="match status" value="1"/>
</dbReference>
<dbReference type="Proteomes" id="UP001501166">
    <property type="component" value="Unassembled WGS sequence"/>
</dbReference>
<dbReference type="PROSITE" id="PS51371">
    <property type="entry name" value="CBS"/>
    <property type="match status" value="2"/>
</dbReference>
<dbReference type="Pfam" id="PF00571">
    <property type="entry name" value="CBS"/>
    <property type="match status" value="2"/>
</dbReference>
<keyword evidence="2 5" id="KW-0129">CBS domain</keyword>
<dbReference type="Gene3D" id="3.10.580.10">
    <property type="entry name" value="CBS-domain"/>
    <property type="match status" value="1"/>
</dbReference>
<dbReference type="CDD" id="cd04596">
    <property type="entry name" value="CBS_pair_DRTGG_assoc"/>
    <property type="match status" value="1"/>
</dbReference>
<evidence type="ECO:0000256" key="5">
    <source>
        <dbReference type="PROSITE-ProRule" id="PRU00703"/>
    </source>
</evidence>
<keyword evidence="3" id="KW-0238">DNA-binding</keyword>
<dbReference type="InterPro" id="IPR028979">
    <property type="entry name" value="Ser_kin/Pase_Hpr-like_N_sf"/>
</dbReference>
<comment type="caution">
    <text evidence="7">The sequence shown here is derived from an EMBL/GenBank/DDBJ whole genome shotgun (WGS) entry which is preliminary data.</text>
</comment>
<evidence type="ECO:0000313" key="8">
    <source>
        <dbReference type="Proteomes" id="UP001501166"/>
    </source>
</evidence>
<evidence type="ECO:0000256" key="2">
    <source>
        <dbReference type="ARBA" id="ARBA00023122"/>
    </source>
</evidence>
<gene>
    <name evidence="7" type="ORF">GCM10008932_17860</name>
</gene>
<dbReference type="SUPFAM" id="SSF75138">
    <property type="entry name" value="HprK N-terminal domain-like"/>
    <property type="match status" value="1"/>
</dbReference>
<dbReference type="PANTHER" id="PTHR43080">
    <property type="entry name" value="CBS DOMAIN-CONTAINING PROTEIN CBSX3, MITOCHONDRIAL"/>
    <property type="match status" value="1"/>
</dbReference>
<reference evidence="8" key="1">
    <citation type="journal article" date="2019" name="Int. J. Syst. Evol. Microbiol.">
        <title>The Global Catalogue of Microorganisms (GCM) 10K type strain sequencing project: providing services to taxonomists for standard genome sequencing and annotation.</title>
        <authorList>
            <consortium name="The Broad Institute Genomics Platform"/>
            <consortium name="The Broad Institute Genome Sequencing Center for Infectious Disease"/>
            <person name="Wu L."/>
            <person name="Ma J."/>
        </authorList>
    </citation>
    <scope>NUCLEOTIDE SEQUENCE [LARGE SCALE GENOMIC DNA]</scope>
    <source>
        <strain evidence="8">JCM 12662</strain>
    </source>
</reference>
<dbReference type="Pfam" id="PF07085">
    <property type="entry name" value="DRTGG"/>
    <property type="match status" value="1"/>
</dbReference>
<dbReference type="InterPro" id="IPR051257">
    <property type="entry name" value="Diverse_CBS-Domain"/>
</dbReference>
<dbReference type="SUPFAM" id="SSF54631">
    <property type="entry name" value="CBS-domain pair"/>
    <property type="match status" value="1"/>
</dbReference>
<dbReference type="SMART" id="SM00116">
    <property type="entry name" value="CBS"/>
    <property type="match status" value="2"/>
</dbReference>
<dbReference type="SUPFAM" id="SSF46785">
    <property type="entry name" value="Winged helix' DNA-binding domain"/>
    <property type="match status" value="1"/>
</dbReference>
<protein>
    <submittedName>
        <fullName evidence="7">DRTGG domain-containing protein</fullName>
    </submittedName>
</protein>
<dbReference type="InterPro" id="IPR029069">
    <property type="entry name" value="HotDog_dom_sf"/>
</dbReference>
<evidence type="ECO:0000259" key="6">
    <source>
        <dbReference type="PROSITE" id="PS51371"/>
    </source>
</evidence>
<dbReference type="Gene3D" id="3.40.1390.20">
    <property type="entry name" value="HprK N-terminal domain-like"/>
    <property type="match status" value="1"/>
</dbReference>
<dbReference type="Gene3D" id="1.10.10.10">
    <property type="entry name" value="Winged helix-like DNA-binding domain superfamily/Winged helix DNA-binding domain"/>
    <property type="match status" value="1"/>
</dbReference>
<dbReference type="EMBL" id="BAAACW010000111">
    <property type="protein sequence ID" value="GAA0366103.1"/>
    <property type="molecule type" value="Genomic_DNA"/>
</dbReference>
<dbReference type="RefSeq" id="WP_343755838.1">
    <property type="nucleotide sequence ID" value="NZ_BAAACW010000111.1"/>
</dbReference>
<evidence type="ECO:0000313" key="7">
    <source>
        <dbReference type="EMBL" id="GAA0366103.1"/>
    </source>
</evidence>
<keyword evidence="1" id="KW-0805">Transcription regulation</keyword>
<organism evidence="7 8">
    <name type="scientific">Alkalibacterium iburiense</name>
    <dbReference type="NCBI Taxonomy" id="290589"/>
    <lineage>
        <taxon>Bacteria</taxon>
        <taxon>Bacillati</taxon>
        <taxon>Bacillota</taxon>
        <taxon>Bacilli</taxon>
        <taxon>Lactobacillales</taxon>
        <taxon>Carnobacteriaceae</taxon>
        <taxon>Alkalibacterium</taxon>
    </lineage>
</organism>
<keyword evidence="8" id="KW-1185">Reference proteome</keyword>
<dbReference type="SUPFAM" id="SSF54637">
    <property type="entry name" value="Thioesterase/thiol ester dehydrase-isomerase"/>
    <property type="match status" value="1"/>
</dbReference>
<name>A0ABP3HE28_9LACT</name>
<feature type="domain" description="CBS" evidence="6">
    <location>
        <begin position="195"/>
        <end position="254"/>
    </location>
</feature>
<dbReference type="CDD" id="cd03440">
    <property type="entry name" value="hot_dog"/>
    <property type="match status" value="1"/>
</dbReference>
<feature type="domain" description="CBS" evidence="6">
    <location>
        <begin position="256"/>
        <end position="318"/>
    </location>
</feature>
<dbReference type="InterPro" id="IPR000644">
    <property type="entry name" value="CBS_dom"/>
</dbReference>